<dbReference type="Pfam" id="PF10722">
    <property type="entry name" value="YbjN"/>
    <property type="match status" value="1"/>
</dbReference>
<protein>
    <submittedName>
        <fullName evidence="1">YbjN domain-containing protein</fullName>
    </submittedName>
</protein>
<proteinExistence type="predicted"/>
<sequence>MEYSGEGTAAVAGDDAVLARLTKERVAVVLESIGWRYTVDDEGDIRGGWEYGSFFFLVDDEADALLCVRGYWRGRLGASEYSRALELCNLWNADRLWPKTFVGRDDDGSLRLNAEHTVDYDPGVTDEQLAQHLRCAVGTSMAFFSTLNDAFPEAWARHLAQH</sequence>
<organism evidence="1 2">
    <name type="scientific">Leucobacter manosquensis</name>
    <dbReference type="NCBI Taxonomy" id="2810611"/>
    <lineage>
        <taxon>Bacteria</taxon>
        <taxon>Bacillati</taxon>
        <taxon>Actinomycetota</taxon>
        <taxon>Actinomycetes</taxon>
        <taxon>Micrococcales</taxon>
        <taxon>Microbacteriaceae</taxon>
        <taxon>Leucobacter</taxon>
    </lineage>
</organism>
<dbReference type="InterPro" id="IPR019660">
    <property type="entry name" value="Put_sensory_transdc_reg_YbjN"/>
</dbReference>
<accession>A0ABS5M219</accession>
<reference evidence="1 2" key="1">
    <citation type="submission" date="2021-02" db="EMBL/GenBank/DDBJ databases">
        <title>Draft genome and description of Leucobacter sp nov strain Marseille-Q4368.</title>
        <authorList>
            <person name="Boxberger M."/>
            <person name="La Scola B."/>
        </authorList>
    </citation>
    <scope>NUCLEOTIDE SEQUENCE [LARGE SCALE GENOMIC DNA]</scope>
    <source>
        <strain evidence="1 2">Marseille-Q4368</strain>
    </source>
</reference>
<evidence type="ECO:0000313" key="2">
    <source>
        <dbReference type="Proteomes" id="UP000811492"/>
    </source>
</evidence>
<name>A0ABS5M219_9MICO</name>
<comment type="caution">
    <text evidence="1">The sequence shown here is derived from an EMBL/GenBank/DDBJ whole genome shotgun (WGS) entry which is preliminary data.</text>
</comment>
<evidence type="ECO:0000313" key="1">
    <source>
        <dbReference type="EMBL" id="MBS3180751.1"/>
    </source>
</evidence>
<dbReference type="RefSeq" id="WP_211647928.1">
    <property type="nucleotide sequence ID" value="NZ_JAFEVO010000001.1"/>
</dbReference>
<dbReference type="CDD" id="cd17511">
    <property type="entry name" value="YbjN_AmyR-like"/>
    <property type="match status" value="1"/>
</dbReference>
<dbReference type="Proteomes" id="UP000811492">
    <property type="component" value="Unassembled WGS sequence"/>
</dbReference>
<keyword evidence="2" id="KW-1185">Reference proteome</keyword>
<gene>
    <name evidence="1" type="ORF">JSQ98_00785</name>
</gene>
<dbReference type="EMBL" id="JAFEVO010000001">
    <property type="protein sequence ID" value="MBS3180751.1"/>
    <property type="molecule type" value="Genomic_DNA"/>
</dbReference>